<sequence length="185" mass="21452">MDPWVRITNSMLTTELHLKITCKPEEFAVFNPPLGETCASWANDFVQHFGGYLDNASEPALCRYCPVAIGDEYYSTLNMNFDNRWIHVWMIFVFFSMFTLPLLYSYTDIHFVCSFQRNLGRPRVQVPSLRQAVIDKSITVPILETLPMCIYPVYVEQMPLAGDDVYLDYILCIFGYVTVTMMTKH</sequence>
<feature type="transmembrane region" description="Helical" evidence="1">
    <location>
        <begin position="85"/>
        <end position="104"/>
    </location>
</feature>
<reference evidence="2" key="1">
    <citation type="journal article" date="2020" name="Nat. Commun.">
        <title>Large-scale genome sequencing of mycorrhizal fungi provides insights into the early evolution of symbiotic traits.</title>
        <authorList>
            <person name="Miyauchi S."/>
            <person name="Kiss E."/>
            <person name="Kuo A."/>
            <person name="Drula E."/>
            <person name="Kohler A."/>
            <person name="Sanchez-Garcia M."/>
            <person name="Morin E."/>
            <person name="Andreopoulos B."/>
            <person name="Barry K.W."/>
            <person name="Bonito G."/>
            <person name="Buee M."/>
            <person name="Carver A."/>
            <person name="Chen C."/>
            <person name="Cichocki N."/>
            <person name="Clum A."/>
            <person name="Culley D."/>
            <person name="Crous P.W."/>
            <person name="Fauchery L."/>
            <person name="Girlanda M."/>
            <person name="Hayes R.D."/>
            <person name="Keri Z."/>
            <person name="LaButti K."/>
            <person name="Lipzen A."/>
            <person name="Lombard V."/>
            <person name="Magnuson J."/>
            <person name="Maillard F."/>
            <person name="Murat C."/>
            <person name="Nolan M."/>
            <person name="Ohm R.A."/>
            <person name="Pangilinan J."/>
            <person name="Pereira M.F."/>
            <person name="Perotto S."/>
            <person name="Peter M."/>
            <person name="Pfister S."/>
            <person name="Riley R."/>
            <person name="Sitrit Y."/>
            <person name="Stielow J.B."/>
            <person name="Szollosi G."/>
            <person name="Zifcakova L."/>
            <person name="Stursova M."/>
            <person name="Spatafora J.W."/>
            <person name="Tedersoo L."/>
            <person name="Vaario L.M."/>
            <person name="Yamada A."/>
            <person name="Yan M."/>
            <person name="Wang P."/>
            <person name="Xu J."/>
            <person name="Bruns T."/>
            <person name="Baldrian P."/>
            <person name="Vilgalys R."/>
            <person name="Dunand C."/>
            <person name="Henrissat B."/>
            <person name="Grigoriev I.V."/>
            <person name="Hibbett D."/>
            <person name="Nagy L.G."/>
            <person name="Martin F.M."/>
        </authorList>
    </citation>
    <scope>NUCLEOTIDE SEQUENCE</scope>
    <source>
        <strain evidence="2">UH-Tt-Lm1</strain>
    </source>
</reference>
<accession>A0A9P6L0A5</accession>
<keyword evidence="1" id="KW-0472">Membrane</keyword>
<reference evidence="2" key="2">
    <citation type="submission" date="2020-11" db="EMBL/GenBank/DDBJ databases">
        <authorList>
            <consortium name="DOE Joint Genome Institute"/>
            <person name="Kuo A."/>
            <person name="Miyauchi S."/>
            <person name="Kiss E."/>
            <person name="Drula E."/>
            <person name="Kohler A."/>
            <person name="Sanchez-Garcia M."/>
            <person name="Andreopoulos B."/>
            <person name="Barry K.W."/>
            <person name="Bonito G."/>
            <person name="Buee M."/>
            <person name="Carver A."/>
            <person name="Chen C."/>
            <person name="Cichocki N."/>
            <person name="Clum A."/>
            <person name="Culley D."/>
            <person name="Crous P.W."/>
            <person name="Fauchery L."/>
            <person name="Girlanda M."/>
            <person name="Hayes R."/>
            <person name="Keri Z."/>
            <person name="Labutti K."/>
            <person name="Lipzen A."/>
            <person name="Lombard V."/>
            <person name="Magnuson J."/>
            <person name="Maillard F."/>
            <person name="Morin E."/>
            <person name="Murat C."/>
            <person name="Nolan M."/>
            <person name="Ohm R."/>
            <person name="Pangilinan J."/>
            <person name="Pereira M."/>
            <person name="Perotto S."/>
            <person name="Peter M."/>
            <person name="Riley R."/>
            <person name="Sitrit Y."/>
            <person name="Stielow B."/>
            <person name="Szollosi G."/>
            <person name="Zifcakova L."/>
            <person name="Stursova M."/>
            <person name="Spatafora J.W."/>
            <person name="Tedersoo L."/>
            <person name="Vaario L.-M."/>
            <person name="Yamada A."/>
            <person name="Yan M."/>
            <person name="Wang P."/>
            <person name="Xu J."/>
            <person name="Bruns T."/>
            <person name="Baldrian P."/>
            <person name="Vilgalys R."/>
            <person name="Henrissat B."/>
            <person name="Grigoriev I.V."/>
            <person name="Hibbett D."/>
            <person name="Nagy L.G."/>
            <person name="Martin F.M."/>
        </authorList>
    </citation>
    <scope>NUCLEOTIDE SEQUENCE</scope>
    <source>
        <strain evidence="2">UH-Tt-Lm1</strain>
    </source>
</reference>
<proteinExistence type="predicted"/>
<evidence type="ECO:0000256" key="1">
    <source>
        <dbReference type="SAM" id="Phobius"/>
    </source>
</evidence>
<dbReference type="Proteomes" id="UP000736335">
    <property type="component" value="Unassembled WGS sequence"/>
</dbReference>
<dbReference type="AlphaFoldDB" id="A0A9P6L0A5"/>
<keyword evidence="1" id="KW-1133">Transmembrane helix</keyword>
<gene>
    <name evidence="2" type="ORF">BJ322DRAFT_522394</name>
</gene>
<comment type="caution">
    <text evidence="2">The sequence shown here is derived from an EMBL/GenBank/DDBJ whole genome shotgun (WGS) entry which is preliminary data.</text>
</comment>
<dbReference type="EMBL" id="WIUZ02000029">
    <property type="protein sequence ID" value="KAF9777702.1"/>
    <property type="molecule type" value="Genomic_DNA"/>
</dbReference>
<organism evidence="2 3">
    <name type="scientific">Thelephora terrestris</name>
    <dbReference type="NCBI Taxonomy" id="56493"/>
    <lineage>
        <taxon>Eukaryota</taxon>
        <taxon>Fungi</taxon>
        <taxon>Dikarya</taxon>
        <taxon>Basidiomycota</taxon>
        <taxon>Agaricomycotina</taxon>
        <taxon>Agaricomycetes</taxon>
        <taxon>Thelephorales</taxon>
        <taxon>Thelephoraceae</taxon>
        <taxon>Thelephora</taxon>
    </lineage>
</organism>
<feature type="transmembrane region" description="Helical" evidence="1">
    <location>
        <begin position="166"/>
        <end position="183"/>
    </location>
</feature>
<evidence type="ECO:0000313" key="3">
    <source>
        <dbReference type="Proteomes" id="UP000736335"/>
    </source>
</evidence>
<evidence type="ECO:0000313" key="2">
    <source>
        <dbReference type="EMBL" id="KAF9777702.1"/>
    </source>
</evidence>
<dbReference type="OrthoDB" id="245989at2759"/>
<keyword evidence="1" id="KW-0812">Transmembrane</keyword>
<name>A0A9P6L0A5_9AGAM</name>
<protein>
    <submittedName>
        <fullName evidence="2">Uncharacterized protein</fullName>
    </submittedName>
</protein>
<keyword evidence="3" id="KW-1185">Reference proteome</keyword>